<evidence type="ECO:0000313" key="3">
    <source>
        <dbReference type="Proteomes" id="UP000500938"/>
    </source>
</evidence>
<feature type="chain" id="PRO_5026671657" description="MucB/RseB N-terminal domain-containing protein" evidence="1">
    <location>
        <begin position="22"/>
        <end position="701"/>
    </location>
</feature>
<feature type="signal peptide" evidence="1">
    <location>
        <begin position="1"/>
        <end position="21"/>
    </location>
</feature>
<evidence type="ECO:0000256" key="1">
    <source>
        <dbReference type="SAM" id="SignalP"/>
    </source>
</evidence>
<dbReference type="RefSeq" id="WP_171226020.1">
    <property type="nucleotide sequence ID" value="NZ_CP053085.1"/>
</dbReference>
<keyword evidence="1" id="KW-0732">Signal</keyword>
<accession>A0A6M4IRF5</accession>
<protein>
    <recommendedName>
        <fullName evidence="4">MucB/RseB N-terminal domain-containing protein</fullName>
    </recommendedName>
</protein>
<dbReference type="Gene3D" id="2.40.160.50">
    <property type="entry name" value="membrane protein fhac: a member of the omp85/tpsb transporter family"/>
    <property type="match status" value="1"/>
</dbReference>
<evidence type="ECO:0008006" key="4">
    <source>
        <dbReference type="Google" id="ProtNLM"/>
    </source>
</evidence>
<gene>
    <name evidence="2" type="ORF">HKW67_14255</name>
</gene>
<name>A0A6M4IRF5_9BACT</name>
<dbReference type="AlphaFoldDB" id="A0A6M4IRF5"/>
<dbReference type="EMBL" id="CP053085">
    <property type="protein sequence ID" value="QJR36588.1"/>
    <property type="molecule type" value="Genomic_DNA"/>
</dbReference>
<dbReference type="Proteomes" id="UP000500938">
    <property type="component" value="Chromosome"/>
</dbReference>
<evidence type="ECO:0000313" key="2">
    <source>
        <dbReference type="EMBL" id="QJR36588.1"/>
    </source>
</evidence>
<dbReference type="KEGG" id="ggr:HKW67_14255"/>
<sequence>MRPTLTVLAAALVALASPLGAVEGQAPGQTPSAAPARGNQAWRDALADSLVRRAIDRRSVQLADSTLLSYTASAHGFLAFLAQLGEGVIIPPKVVQSEELQLSIAWWQPGRSAQRLVGRRDTTLLPADVGYYRDRYSVVLDNLPDRIRLGDGQDVRDVPHPLGAVAPRQYEYAMGSALRIRIPGREIVVDEIKFRPRNAALPAAVGSVYLDRETGAVVRLSMTFTRAAIIDKRIETLVVTLENGLVRERYWLPRRQEVEVSRGSTWFDIPARGIVRGRWEISGYDVNERLPQSTMLLPRWSAAPRDSAKAYPFTGRVIDALPPEIQIASSEEVVRARVQAEAAIRSSMLSRPTTASVTGRGISDLARFSRTEGLAIGIGASHRSSLGVQVGGRVRYGFGDEQVKGQLAIGPVPAFGRTPLIQLFAERDYRDLAFAERAGVTNSLGAALFGSDYTTQVDTRAIGVLWRRQPTSAFTWRLAYERDRPLSVQASSVSGRFAPTLAAREIAGVRAEVQGTGGWVGADERGARGNWTLQMSAGALEGSGHVLGRAQALIQITKPLGGDRALFLQSFAGVAGGRDLPPQWLIFAGGPWSAPGYDFHAFASRAMVSQRVEFRQPIPAPSIPLKRWGKSPPHVTLAPFVQLLATSRGTPDRPTTAALRPSAGMGMLFFYDLVRADVARGLRDGQWRFAIDIDRGFWGIL</sequence>
<organism evidence="2 3">
    <name type="scientific">Gemmatimonas groenlandica</name>
    <dbReference type="NCBI Taxonomy" id="2732249"/>
    <lineage>
        <taxon>Bacteria</taxon>
        <taxon>Pseudomonadati</taxon>
        <taxon>Gemmatimonadota</taxon>
        <taxon>Gemmatimonadia</taxon>
        <taxon>Gemmatimonadales</taxon>
        <taxon>Gemmatimonadaceae</taxon>
        <taxon>Gemmatimonas</taxon>
    </lineage>
</organism>
<keyword evidence="3" id="KW-1185">Reference proteome</keyword>
<proteinExistence type="predicted"/>
<reference evidence="2 3" key="1">
    <citation type="submission" date="2020-05" db="EMBL/GenBank/DDBJ databases">
        <title>Complete genome sequence of Gemmatimonas greenlandica TET16.</title>
        <authorList>
            <person name="Zeng Y."/>
        </authorList>
    </citation>
    <scope>NUCLEOTIDE SEQUENCE [LARGE SCALE GENOMIC DNA]</scope>
    <source>
        <strain evidence="2 3">TET16</strain>
    </source>
</reference>